<accession>A0A813LQ36</accession>
<feature type="non-terminal residue" evidence="1">
    <location>
        <position position="161"/>
    </location>
</feature>
<dbReference type="AlphaFoldDB" id="A0A813LQ36"/>
<organism evidence="1 2">
    <name type="scientific">Polarella glacialis</name>
    <name type="common">Dinoflagellate</name>
    <dbReference type="NCBI Taxonomy" id="89957"/>
    <lineage>
        <taxon>Eukaryota</taxon>
        <taxon>Sar</taxon>
        <taxon>Alveolata</taxon>
        <taxon>Dinophyceae</taxon>
        <taxon>Suessiales</taxon>
        <taxon>Suessiaceae</taxon>
        <taxon>Polarella</taxon>
    </lineage>
</organism>
<gene>
    <name evidence="1" type="ORF">PGLA2088_LOCUS47385</name>
</gene>
<dbReference type="EMBL" id="CAJNNW010036461">
    <property type="protein sequence ID" value="CAE8734603.1"/>
    <property type="molecule type" value="Genomic_DNA"/>
</dbReference>
<proteinExistence type="predicted"/>
<reference evidence="1" key="1">
    <citation type="submission" date="2021-02" db="EMBL/GenBank/DDBJ databases">
        <authorList>
            <person name="Dougan E. K."/>
            <person name="Rhodes N."/>
            <person name="Thang M."/>
            <person name="Chan C."/>
        </authorList>
    </citation>
    <scope>NUCLEOTIDE SEQUENCE</scope>
</reference>
<protein>
    <submittedName>
        <fullName evidence="1">Uncharacterized protein</fullName>
    </submittedName>
</protein>
<comment type="caution">
    <text evidence="1">The sequence shown here is derived from an EMBL/GenBank/DDBJ whole genome shotgun (WGS) entry which is preliminary data.</text>
</comment>
<dbReference type="Proteomes" id="UP000626109">
    <property type="component" value="Unassembled WGS sequence"/>
</dbReference>
<evidence type="ECO:0000313" key="1">
    <source>
        <dbReference type="EMBL" id="CAE8734603.1"/>
    </source>
</evidence>
<name>A0A813LQ36_POLGL</name>
<sequence length="161" mass="16396">EPASLPQEPAAEVEELTAEQVSQSLGCCYSIGYGSMMRPCCLRTESMTTLGSCPVGHRIGGAMGFCVGSCPTSAEQAGKMLQKGLIAVALAEGPSSVAVAAPLLSAAKGPEVEGSSGWSNLLLLPLAGVLVWGSFKVSGYRGGGARSQNLLAEHPGLESQE</sequence>
<evidence type="ECO:0000313" key="2">
    <source>
        <dbReference type="Proteomes" id="UP000626109"/>
    </source>
</evidence>